<gene>
    <name evidence="4" type="ORF">NE237_001877</name>
</gene>
<dbReference type="InterPro" id="IPR027417">
    <property type="entry name" value="P-loop_NTPase"/>
</dbReference>
<dbReference type="SUPFAM" id="SSF46785">
    <property type="entry name" value="Winged helix' DNA-binding domain"/>
    <property type="match status" value="1"/>
</dbReference>
<dbReference type="PROSITE" id="PS50104">
    <property type="entry name" value="TIR"/>
    <property type="match status" value="1"/>
</dbReference>
<dbReference type="GO" id="GO:0006952">
    <property type="term" value="P:defense response"/>
    <property type="evidence" value="ECO:0007669"/>
    <property type="project" value="UniProtKB-KW"/>
</dbReference>
<dbReference type="EMBL" id="JAMYWD010000003">
    <property type="protein sequence ID" value="KAJ4976771.1"/>
    <property type="molecule type" value="Genomic_DNA"/>
</dbReference>
<dbReference type="InterPro" id="IPR035897">
    <property type="entry name" value="Toll_tir_struct_dom_sf"/>
</dbReference>
<keyword evidence="2" id="KW-0611">Plant defense</keyword>
<evidence type="ECO:0000313" key="4">
    <source>
        <dbReference type="EMBL" id="KAJ4976771.1"/>
    </source>
</evidence>
<dbReference type="InterPro" id="IPR002182">
    <property type="entry name" value="NB-ARC"/>
</dbReference>
<dbReference type="InterPro" id="IPR000157">
    <property type="entry name" value="TIR_dom"/>
</dbReference>
<dbReference type="Gene3D" id="3.80.10.10">
    <property type="entry name" value="Ribonuclease Inhibitor"/>
    <property type="match status" value="2"/>
</dbReference>
<dbReference type="Pfam" id="PF23282">
    <property type="entry name" value="WHD_ROQ1"/>
    <property type="match status" value="1"/>
</dbReference>
<organism evidence="4 5">
    <name type="scientific">Protea cynaroides</name>
    <dbReference type="NCBI Taxonomy" id="273540"/>
    <lineage>
        <taxon>Eukaryota</taxon>
        <taxon>Viridiplantae</taxon>
        <taxon>Streptophyta</taxon>
        <taxon>Embryophyta</taxon>
        <taxon>Tracheophyta</taxon>
        <taxon>Spermatophyta</taxon>
        <taxon>Magnoliopsida</taxon>
        <taxon>Proteales</taxon>
        <taxon>Proteaceae</taxon>
        <taxon>Protea</taxon>
    </lineage>
</organism>
<dbReference type="PANTHER" id="PTHR11017:SF385">
    <property type="entry name" value="DISEASE RESISTANCE PROTEIN (TIR-NBS-LRR CLASS)-RELATED"/>
    <property type="match status" value="1"/>
</dbReference>
<dbReference type="InterPro" id="IPR044974">
    <property type="entry name" value="Disease_R_plants"/>
</dbReference>
<name>A0A9Q0KUT6_9MAGN</name>
<dbReference type="Proteomes" id="UP001141806">
    <property type="component" value="Unassembled WGS sequence"/>
</dbReference>
<dbReference type="Gene3D" id="3.40.50.10140">
    <property type="entry name" value="Toll/interleukin-1 receptor homology (TIR) domain"/>
    <property type="match status" value="1"/>
</dbReference>
<dbReference type="PRINTS" id="PR00364">
    <property type="entry name" value="DISEASERSIST"/>
</dbReference>
<keyword evidence="1" id="KW-0433">Leucine-rich repeat</keyword>
<sequence>MAELSQASSSVSSSYGFSNFDVFLSYKWSDTGNNFTSILHKDLSKSGITVFLDSKELWIGDAIGPTLQGVIERSKIWIPVFSSRYADSEWCLREIAQIVRCHKSNGRLILPIFCNVNPYDVQNQEGSFKKAFLEHQTKFNPDVVQSWRDALKLVGNLKGEVLDETRNQANLVDLVVDRVLSELINGTPLADCKYPVGIDSSINEMISLLNIGSGGVQFVGIYGFGGIGKTTIAKMVYDRLLSTFQRHSFIPDIRERAMEYKGLASLQKRLLKDIFQRDFDIGDHHKGKFTIKDNIGKIKVLVVLDDVNSEDQVLALAGGHNWFGQGSKVIITTRDEHILNVVNVDEVCRPQVLDHQQSLRLFSWHAFQNDQPLEDYMQLSRDVAHYSGGLPLTLEVLGSYLSDIRDIEEWDSTLQKLKEIPDDKVQRKLKISYDNLKDDYQKPIFLDAACFFIGCKKETVISIWEACGFYPKSVIHSLIKKSLLKFDKGSFLRMHDQIRDMGREIVRKEDPMKIGRRSRLWSYGDILEVLEEHKGTDMIEGISFPEIIWNVKLTTEVFQMMSNLRFLDISSTNFVGDISHFPSTLKCLKCRFCHWTNIPVNFSHESLVYLDLSFSNMPQCWLNKPRDENKVFEQLKNLNLSSCNISMSPHFSWFPCLEQLNLGGLGCLEMLHESICQLSKLKHLILENCYSLKRLPDGLELLENLAVLNVMGCSKLTKLPKSMGRMRCLHSLHLLKTNISKFPDDFSMLPKLVKLDIKFLSLQSLPELPSSLVELCCDYCLSLVRLPDLSMLKNLKELSLLYCISLIELPGLPSSLVELLCEDCRSLVRLPDLLKLKKLKTIKLRNCVMLEVVQGLEGTESLEELDVLHCFKLIHPRWRIHKQGKLFPNSFPEDGYSFTIADGISNTKLILCLVVDFPKLCLAINGTIYIDISVSIHRKEKTIRCTHTLRIEDVKSNYFQDTIFIHHFNGFDWFGILLQGKDVIEISISRSYHCRIKFCKLLYEPEQKKPTDFFNWLASPSDSIDEFVDSFLFS</sequence>
<dbReference type="AlphaFoldDB" id="A0A9Q0KUT6"/>
<reference evidence="4" key="1">
    <citation type="journal article" date="2023" name="Plant J.">
        <title>The genome of the king protea, Protea cynaroides.</title>
        <authorList>
            <person name="Chang J."/>
            <person name="Duong T.A."/>
            <person name="Schoeman C."/>
            <person name="Ma X."/>
            <person name="Roodt D."/>
            <person name="Barker N."/>
            <person name="Li Z."/>
            <person name="Van de Peer Y."/>
            <person name="Mizrachi E."/>
        </authorList>
    </citation>
    <scope>NUCLEOTIDE SEQUENCE</scope>
    <source>
        <tissue evidence="4">Young leaves</tissue>
    </source>
</reference>
<accession>A0A9Q0KUT6</accession>
<dbReference type="Pfam" id="PF01582">
    <property type="entry name" value="TIR"/>
    <property type="match status" value="1"/>
</dbReference>
<dbReference type="Pfam" id="PF00931">
    <property type="entry name" value="NB-ARC"/>
    <property type="match status" value="1"/>
</dbReference>
<dbReference type="PANTHER" id="PTHR11017">
    <property type="entry name" value="LEUCINE-RICH REPEAT-CONTAINING PROTEIN"/>
    <property type="match status" value="1"/>
</dbReference>
<dbReference type="Gene3D" id="3.40.50.300">
    <property type="entry name" value="P-loop containing nucleotide triphosphate hydrolases"/>
    <property type="match status" value="1"/>
</dbReference>
<proteinExistence type="predicted"/>
<dbReference type="SUPFAM" id="SSF52058">
    <property type="entry name" value="L domain-like"/>
    <property type="match status" value="1"/>
</dbReference>
<dbReference type="SMART" id="SM00255">
    <property type="entry name" value="TIR"/>
    <property type="match status" value="1"/>
</dbReference>
<dbReference type="SUPFAM" id="SSF52200">
    <property type="entry name" value="Toll/Interleukin receptor TIR domain"/>
    <property type="match status" value="1"/>
</dbReference>
<dbReference type="Gene3D" id="1.10.8.430">
    <property type="entry name" value="Helical domain of apoptotic protease-activating factors"/>
    <property type="match status" value="1"/>
</dbReference>
<evidence type="ECO:0000259" key="3">
    <source>
        <dbReference type="PROSITE" id="PS50104"/>
    </source>
</evidence>
<dbReference type="InterPro" id="IPR036390">
    <property type="entry name" value="WH_DNA-bd_sf"/>
</dbReference>
<evidence type="ECO:0000313" key="5">
    <source>
        <dbReference type="Proteomes" id="UP001141806"/>
    </source>
</evidence>
<feature type="domain" description="TIR" evidence="3">
    <location>
        <begin position="18"/>
        <end position="183"/>
    </location>
</feature>
<dbReference type="SUPFAM" id="SSF52540">
    <property type="entry name" value="P-loop containing nucleoside triphosphate hydrolases"/>
    <property type="match status" value="1"/>
</dbReference>
<evidence type="ECO:0000256" key="1">
    <source>
        <dbReference type="ARBA" id="ARBA00022614"/>
    </source>
</evidence>
<keyword evidence="5" id="KW-1185">Reference proteome</keyword>
<dbReference type="InterPro" id="IPR042197">
    <property type="entry name" value="Apaf_helical"/>
</dbReference>
<dbReference type="GO" id="GO:0007165">
    <property type="term" value="P:signal transduction"/>
    <property type="evidence" value="ECO:0007669"/>
    <property type="project" value="InterPro"/>
</dbReference>
<protein>
    <recommendedName>
        <fullName evidence="3">TIR domain-containing protein</fullName>
    </recommendedName>
</protein>
<evidence type="ECO:0000256" key="2">
    <source>
        <dbReference type="ARBA" id="ARBA00022821"/>
    </source>
</evidence>
<dbReference type="InterPro" id="IPR032675">
    <property type="entry name" value="LRR_dom_sf"/>
</dbReference>
<comment type="caution">
    <text evidence="4">The sequence shown here is derived from an EMBL/GenBank/DDBJ whole genome shotgun (WGS) entry which is preliminary data.</text>
</comment>
<dbReference type="OrthoDB" id="1936883at2759"/>
<dbReference type="GO" id="GO:0043531">
    <property type="term" value="F:ADP binding"/>
    <property type="evidence" value="ECO:0007669"/>
    <property type="project" value="InterPro"/>
</dbReference>
<dbReference type="InterPro" id="IPR058192">
    <property type="entry name" value="WHD_ROQ1-like"/>
</dbReference>